<feature type="transmembrane region" description="Helical" evidence="1">
    <location>
        <begin position="192"/>
        <end position="213"/>
    </location>
</feature>
<feature type="transmembrane region" description="Helical" evidence="1">
    <location>
        <begin position="47"/>
        <end position="68"/>
    </location>
</feature>
<keyword evidence="1" id="KW-1133">Transmembrane helix</keyword>
<comment type="caution">
    <text evidence="3">The sequence shown here is derived from an EMBL/GenBank/DDBJ whole genome shotgun (WGS) entry which is preliminary data.</text>
</comment>
<organism evidence="3 4">
    <name type="scientific">Corynebacterium renale</name>
    <dbReference type="NCBI Taxonomy" id="1724"/>
    <lineage>
        <taxon>Bacteria</taxon>
        <taxon>Bacillati</taxon>
        <taxon>Actinomycetota</taxon>
        <taxon>Actinomycetes</taxon>
        <taxon>Mycobacteriales</taxon>
        <taxon>Corynebacteriaceae</taxon>
        <taxon>Corynebacterium</taxon>
    </lineage>
</organism>
<dbReference type="EMBL" id="PDJF01000001">
    <property type="protein sequence ID" value="PFG28859.1"/>
    <property type="molecule type" value="Genomic_DNA"/>
</dbReference>
<name>A0A2A9DSG2_9CORY</name>
<dbReference type="OrthoDB" id="4303577at2"/>
<feature type="transmembrane region" description="Helical" evidence="1">
    <location>
        <begin position="113"/>
        <end position="134"/>
    </location>
</feature>
<dbReference type="InterPro" id="IPR012867">
    <property type="entry name" value="DUF1648"/>
</dbReference>
<gene>
    <name evidence="3" type="ORF">ATK06_1986</name>
</gene>
<keyword evidence="1" id="KW-0812">Transmembrane</keyword>
<evidence type="ECO:0000259" key="2">
    <source>
        <dbReference type="Pfam" id="PF07853"/>
    </source>
</evidence>
<accession>A0A2A9DSG2</accession>
<keyword evidence="4" id="KW-1185">Reference proteome</keyword>
<reference evidence="3 4" key="1">
    <citation type="submission" date="2017-10" db="EMBL/GenBank/DDBJ databases">
        <title>Sequencing the genomes of 1000 actinobacteria strains.</title>
        <authorList>
            <person name="Klenk H.-P."/>
        </authorList>
    </citation>
    <scope>NUCLEOTIDE SEQUENCE [LARGE SCALE GENOMIC DNA]</scope>
    <source>
        <strain evidence="3 4">DSM 20688</strain>
    </source>
</reference>
<feature type="transmembrane region" description="Helical" evidence="1">
    <location>
        <begin position="80"/>
        <end position="101"/>
    </location>
</feature>
<sequence length="308" mass="32957">MTRYVWPAVGIAALGQAVAAFFANRITGQMPVHFTFSGEPDNFMQPWAFWWAMAAMQVFLLAMFWWIGRNAAPAGKSARVNIGGGYFVATCIALITAWTFYISAADPSPRLGLGAMLLIMAMSGVVGVVAGALVNVPESNTDLITYEPRQINVAPGAEIVWVGYAHPSSGIASTMYALAVVLFLIGQIAMDWIILLVALLSSVLMAATLWFTVTLNKGGLEYRSALGLPKKHIPLAEITDITAVDITIAEYGGVGLRISNAFDGRRGLITRSGEGIRVTYGEGKVLEITCSDPRGAAGAWEVLSHRDA</sequence>
<dbReference type="Pfam" id="PF07853">
    <property type="entry name" value="DUF1648"/>
    <property type="match status" value="1"/>
</dbReference>
<proteinExistence type="predicted"/>
<protein>
    <submittedName>
        <fullName evidence="3">Uncharacterized protein DUF1648</fullName>
    </submittedName>
</protein>
<feature type="transmembrane region" description="Helical" evidence="1">
    <location>
        <begin position="159"/>
        <end position="186"/>
    </location>
</feature>
<feature type="domain" description="DUF1648" evidence="2">
    <location>
        <begin position="11"/>
        <end position="56"/>
    </location>
</feature>
<dbReference type="RefSeq" id="WP_098389263.1">
    <property type="nucleotide sequence ID" value="NZ_LS483464.1"/>
</dbReference>
<evidence type="ECO:0000313" key="3">
    <source>
        <dbReference type="EMBL" id="PFG28859.1"/>
    </source>
</evidence>
<dbReference type="STRING" id="1724.GCA_001044175_00892"/>
<evidence type="ECO:0000313" key="4">
    <source>
        <dbReference type="Proteomes" id="UP000221653"/>
    </source>
</evidence>
<keyword evidence="1" id="KW-0472">Membrane</keyword>
<dbReference type="Proteomes" id="UP000221653">
    <property type="component" value="Unassembled WGS sequence"/>
</dbReference>
<evidence type="ECO:0000256" key="1">
    <source>
        <dbReference type="SAM" id="Phobius"/>
    </source>
</evidence>
<dbReference type="AlphaFoldDB" id="A0A2A9DSG2"/>